<dbReference type="Proteomes" id="UP000283522">
    <property type="component" value="Unassembled WGS sequence"/>
</dbReference>
<dbReference type="AlphaFoldDB" id="A0A418PMR2"/>
<organism evidence="1 2">
    <name type="scientific">Algoriphagus lacus</name>
    <dbReference type="NCBI Taxonomy" id="2056311"/>
    <lineage>
        <taxon>Bacteria</taxon>
        <taxon>Pseudomonadati</taxon>
        <taxon>Bacteroidota</taxon>
        <taxon>Cytophagia</taxon>
        <taxon>Cytophagales</taxon>
        <taxon>Cyclobacteriaceae</taxon>
        <taxon>Algoriphagus</taxon>
    </lineage>
</organism>
<name>A0A418PMR2_9BACT</name>
<reference evidence="1 2" key="1">
    <citation type="submission" date="2018-09" db="EMBL/GenBank/DDBJ databases">
        <authorList>
            <person name="Wang X."/>
            <person name="Du Z."/>
        </authorList>
    </citation>
    <scope>NUCLEOTIDE SEQUENCE [LARGE SCALE GENOMIC DNA]</scope>
    <source>
        <strain evidence="1 2">N3</strain>
    </source>
</reference>
<evidence type="ECO:0000313" key="1">
    <source>
        <dbReference type="EMBL" id="RIW12526.1"/>
    </source>
</evidence>
<evidence type="ECO:0000313" key="2">
    <source>
        <dbReference type="Proteomes" id="UP000283522"/>
    </source>
</evidence>
<dbReference type="EMBL" id="QXML01000013">
    <property type="protein sequence ID" value="RIW12526.1"/>
    <property type="molecule type" value="Genomic_DNA"/>
</dbReference>
<keyword evidence="2" id="KW-1185">Reference proteome</keyword>
<gene>
    <name evidence="1" type="ORF">D0X99_18585</name>
</gene>
<proteinExistence type="predicted"/>
<comment type="caution">
    <text evidence="1">The sequence shown here is derived from an EMBL/GenBank/DDBJ whole genome shotgun (WGS) entry which is preliminary data.</text>
</comment>
<accession>A0A418PMR2</accession>
<protein>
    <submittedName>
        <fullName evidence="1">Uncharacterized protein</fullName>
    </submittedName>
</protein>
<sequence>MAWEKAELMLDFGFQISDFRFGSNHISIFNIRCSEFFLFDIRYSIFDIHYLNHLMIPGSSILK</sequence>